<dbReference type="Gene3D" id="2.60.120.10">
    <property type="entry name" value="Jelly Rolls"/>
    <property type="match status" value="1"/>
</dbReference>
<dbReference type="InterPro" id="IPR014710">
    <property type="entry name" value="RmlC-like_jellyroll"/>
</dbReference>
<name>A0ABQ0AEB9_9GAMM</name>
<dbReference type="PANTHER" id="PTHR48108">
    <property type="entry name" value="CBS DOMAIN-CONTAINING PROTEIN CBSX2, CHLOROPLASTIC"/>
    <property type="match status" value="1"/>
</dbReference>
<evidence type="ECO:0000259" key="3">
    <source>
        <dbReference type="PROSITE" id="PS51371"/>
    </source>
</evidence>
<dbReference type="Gene3D" id="3.10.580.10">
    <property type="entry name" value="CBS-domain"/>
    <property type="match status" value="1"/>
</dbReference>
<dbReference type="EMBL" id="BAABWN010000017">
    <property type="protein sequence ID" value="GAA6169995.1"/>
    <property type="molecule type" value="Genomic_DNA"/>
</dbReference>
<keyword evidence="2" id="KW-0129">CBS domain</keyword>
<dbReference type="Pfam" id="PF00571">
    <property type="entry name" value="CBS"/>
    <property type="match status" value="2"/>
</dbReference>
<dbReference type="Pfam" id="PF10335">
    <property type="entry name" value="DUF294_C"/>
    <property type="match status" value="1"/>
</dbReference>
<keyword evidence="1" id="KW-0677">Repeat</keyword>
<accession>A0ABQ0AEB9</accession>
<dbReference type="Pfam" id="PF03445">
    <property type="entry name" value="DUF294"/>
    <property type="match status" value="1"/>
</dbReference>
<comment type="caution">
    <text evidence="4">The sequence shown here is derived from an EMBL/GenBank/DDBJ whole genome shotgun (WGS) entry which is preliminary data.</text>
</comment>
<evidence type="ECO:0000313" key="4">
    <source>
        <dbReference type="EMBL" id="GAA6169995.1"/>
    </source>
</evidence>
<dbReference type="InterPro" id="IPR051462">
    <property type="entry name" value="CBS_domain-containing"/>
</dbReference>
<proteinExistence type="predicted"/>
<evidence type="ECO:0000256" key="1">
    <source>
        <dbReference type="ARBA" id="ARBA00022737"/>
    </source>
</evidence>
<dbReference type="PROSITE" id="PS51371">
    <property type="entry name" value="CBS"/>
    <property type="match status" value="2"/>
</dbReference>
<dbReference type="PANTHER" id="PTHR48108:SF31">
    <property type="entry name" value="CBS DOMAIN AND CYCLIC NUCLEOTIDE-REGULATED NUCLEOTIDYLTRANSFERASE"/>
    <property type="match status" value="1"/>
</dbReference>
<evidence type="ECO:0000256" key="2">
    <source>
        <dbReference type="PROSITE-ProRule" id="PRU00703"/>
    </source>
</evidence>
<dbReference type="InterPro" id="IPR005105">
    <property type="entry name" value="GlnD_Uridyltrans_N"/>
</dbReference>
<sequence>MANAPKDELQVVLDFLATCLPFDELTPEELQKVARQLKIQYHRKGVQFSKDNCAPGLRILRTGAAEIKDADGQLIERLEEGESFNLQGLLFERPGITVVLIEDTLLYFFGEEDYQQLRTNHRHFDRFFHSQRSRRIRRAARSINTSPGLGRQIGSVMTTNILSVDYQDSIQDVALAMSERRVSSALVMQSGQLKGIITDRDIRSRVVAKGIDVNNAINTVMTANPEGLLESDDVFDATLFMTNRGYHHVPVFSSKDKSKLLGIVTSSDLMLARQNEPVYLVNHIRRQKSLDGIRAICDQLPHLTQQWVNSGARAYQVSKILTAVSDAVAIRLIDMFVEEQGPAPVSFCWLGFGSQGRAEQLLGADQDNGLLINDDLKPEDEAWFEKLATRVCDGLDHCGYVYCNGNVMATNPELKKMLSGWKSNVDRWTRSPSKDAVMRVSIYFDLRCVYGDKALLDQLQAYMLKKTKGNTIFLAALADNVLDTPPPLGIFRRFVVERNGEHRDELNLKTQAIASIVDIIRIHSLANGVKSINTSARVDELVSLKAMTIGDSRNLLDAWSVIMQIRLQEQAHQIEVGEEVNNYVNPAKLGKLKRQQLRDAFSVVSDAQGGVAQTYRPGMGR</sequence>
<reference evidence="4 5" key="1">
    <citation type="submission" date="2024-04" db="EMBL/GenBank/DDBJ databases">
        <title>Draft genome sequence of Sessilibacter corallicola NBRC 116591.</title>
        <authorList>
            <person name="Miyakawa T."/>
            <person name="Kusuya Y."/>
            <person name="Miura T."/>
        </authorList>
    </citation>
    <scope>NUCLEOTIDE SEQUENCE [LARGE SCALE GENOMIC DNA]</scope>
    <source>
        <strain evidence="4 5">KU-00831-HH</strain>
    </source>
</reference>
<feature type="domain" description="CBS" evidence="3">
    <location>
        <begin position="157"/>
        <end position="213"/>
    </location>
</feature>
<dbReference type="RefSeq" id="WP_353304360.1">
    <property type="nucleotide sequence ID" value="NZ_BAABWN010000017.1"/>
</dbReference>
<dbReference type="InterPro" id="IPR046342">
    <property type="entry name" value="CBS_dom_sf"/>
</dbReference>
<dbReference type="CDD" id="cd05401">
    <property type="entry name" value="NT_GlnE_GlnD_like"/>
    <property type="match status" value="1"/>
</dbReference>
<protein>
    <submittedName>
        <fullName evidence="4">DUF294 nucleotidyltransferase-like domain-containing protein</fullName>
    </submittedName>
</protein>
<dbReference type="InterPro" id="IPR018821">
    <property type="entry name" value="DUF294_put_nucleoTrafse_sb-bd"/>
</dbReference>
<dbReference type="SUPFAM" id="SSF51206">
    <property type="entry name" value="cAMP-binding domain-like"/>
    <property type="match status" value="1"/>
</dbReference>
<dbReference type="SUPFAM" id="SSF54631">
    <property type="entry name" value="CBS-domain pair"/>
    <property type="match status" value="1"/>
</dbReference>
<keyword evidence="5" id="KW-1185">Reference proteome</keyword>
<dbReference type="InterPro" id="IPR000644">
    <property type="entry name" value="CBS_dom"/>
</dbReference>
<dbReference type="CDD" id="cd04587">
    <property type="entry name" value="CBS_pair_CAP-ED_NT_Pol-beta-like_DUF294_assoc"/>
    <property type="match status" value="1"/>
</dbReference>
<dbReference type="SMART" id="SM00116">
    <property type="entry name" value="CBS"/>
    <property type="match status" value="2"/>
</dbReference>
<feature type="domain" description="CBS" evidence="3">
    <location>
        <begin position="221"/>
        <end position="280"/>
    </location>
</feature>
<gene>
    <name evidence="4" type="ORF">NBRC116591_38070</name>
</gene>
<organism evidence="4 5">
    <name type="scientific">Sessilibacter corallicola</name>
    <dbReference type="NCBI Taxonomy" id="2904075"/>
    <lineage>
        <taxon>Bacteria</taxon>
        <taxon>Pseudomonadati</taxon>
        <taxon>Pseudomonadota</taxon>
        <taxon>Gammaproteobacteria</taxon>
        <taxon>Cellvibrionales</taxon>
        <taxon>Cellvibrionaceae</taxon>
        <taxon>Sessilibacter</taxon>
    </lineage>
</organism>
<evidence type="ECO:0000313" key="5">
    <source>
        <dbReference type="Proteomes" id="UP001465153"/>
    </source>
</evidence>
<dbReference type="Proteomes" id="UP001465153">
    <property type="component" value="Unassembled WGS sequence"/>
</dbReference>
<dbReference type="InterPro" id="IPR018490">
    <property type="entry name" value="cNMP-bd_dom_sf"/>
</dbReference>